<organism evidence="3 4">
    <name type="scientific">Halomonas cibimaris</name>
    <dbReference type="NCBI Taxonomy" id="657012"/>
    <lineage>
        <taxon>Bacteria</taxon>
        <taxon>Pseudomonadati</taxon>
        <taxon>Pseudomonadota</taxon>
        <taxon>Gammaproteobacteria</taxon>
        <taxon>Oceanospirillales</taxon>
        <taxon>Halomonadaceae</taxon>
        <taxon>Halomonas</taxon>
    </lineage>
</organism>
<dbReference type="PROSITE" id="PS51257">
    <property type="entry name" value="PROKAR_LIPOPROTEIN"/>
    <property type="match status" value="1"/>
</dbReference>
<feature type="chain" id="PRO_5046223758" evidence="2">
    <location>
        <begin position="34"/>
        <end position="199"/>
    </location>
</feature>
<evidence type="ECO:0000256" key="2">
    <source>
        <dbReference type="SAM" id="SignalP"/>
    </source>
</evidence>
<dbReference type="Proteomes" id="UP001500133">
    <property type="component" value="Unassembled WGS sequence"/>
</dbReference>
<evidence type="ECO:0000313" key="4">
    <source>
        <dbReference type="Proteomes" id="UP001500133"/>
    </source>
</evidence>
<accession>A0ABP7LGT1</accession>
<dbReference type="EMBL" id="BAAAZT010000030">
    <property type="protein sequence ID" value="GAA3900641.1"/>
    <property type="molecule type" value="Genomic_DNA"/>
</dbReference>
<sequence length="199" mass="21942">MLMRRIRIWPLRMLTTVLLLTAVLSACGGSEDAAPDTSPTADESVVQAEPAPPPQDVQPLTATLRAEVTMRPDRRLMVAGHTNLPDEAQLVVVIEREASGARWQERAQVRSRQFQAGPLGFGSGVPDGSYSVRVQLSEASVQPLTVRRRIGDDGEWLEGELVRDAPHGLGRIITYTRDFSIGSMPKRSQREIGVRYSQE</sequence>
<name>A0ABP7LGT1_9GAMM</name>
<keyword evidence="2" id="KW-0732">Signal</keyword>
<protein>
    <submittedName>
        <fullName evidence="3">Uncharacterized protein</fullName>
    </submittedName>
</protein>
<feature type="signal peptide" evidence="2">
    <location>
        <begin position="1"/>
        <end position="33"/>
    </location>
</feature>
<gene>
    <name evidence="3" type="ORF">GCM10022228_08990</name>
</gene>
<keyword evidence="4" id="KW-1185">Reference proteome</keyword>
<reference evidence="4" key="1">
    <citation type="journal article" date="2019" name="Int. J. Syst. Evol. Microbiol.">
        <title>The Global Catalogue of Microorganisms (GCM) 10K type strain sequencing project: providing services to taxonomists for standard genome sequencing and annotation.</title>
        <authorList>
            <consortium name="The Broad Institute Genomics Platform"/>
            <consortium name="The Broad Institute Genome Sequencing Center for Infectious Disease"/>
            <person name="Wu L."/>
            <person name="Ma J."/>
        </authorList>
    </citation>
    <scope>NUCLEOTIDE SEQUENCE [LARGE SCALE GENOMIC DNA]</scope>
    <source>
        <strain evidence="4">JCM 16914</strain>
    </source>
</reference>
<comment type="caution">
    <text evidence="3">The sequence shown here is derived from an EMBL/GenBank/DDBJ whole genome shotgun (WGS) entry which is preliminary data.</text>
</comment>
<feature type="region of interest" description="Disordered" evidence="1">
    <location>
        <begin position="29"/>
        <end position="58"/>
    </location>
</feature>
<evidence type="ECO:0000256" key="1">
    <source>
        <dbReference type="SAM" id="MobiDB-lite"/>
    </source>
</evidence>
<proteinExistence type="predicted"/>
<evidence type="ECO:0000313" key="3">
    <source>
        <dbReference type="EMBL" id="GAA3900641.1"/>
    </source>
</evidence>
<dbReference type="RefSeq" id="WP_344702720.1">
    <property type="nucleotide sequence ID" value="NZ_BAAAZT010000030.1"/>
</dbReference>